<evidence type="ECO:0008006" key="4">
    <source>
        <dbReference type="Google" id="ProtNLM"/>
    </source>
</evidence>
<gene>
    <name evidence="2" type="ORF">ALO_09324</name>
</gene>
<accession>F7NIG2</accession>
<comment type="caution">
    <text evidence="2">The sequence shown here is derived from an EMBL/GenBank/DDBJ whole genome shotgun (WGS) entry which is preliminary data.</text>
</comment>
<dbReference type="PANTHER" id="PTHR36111:SF2">
    <property type="entry name" value="INNER MEMBRANE PROTEIN"/>
    <property type="match status" value="1"/>
</dbReference>
<keyword evidence="1" id="KW-0812">Transmembrane</keyword>
<keyword evidence="1" id="KW-1133">Transmembrane helix</keyword>
<dbReference type="AlphaFoldDB" id="F7NIG2"/>
<feature type="transmembrane region" description="Helical" evidence="1">
    <location>
        <begin position="130"/>
        <end position="151"/>
    </location>
</feature>
<feature type="transmembrane region" description="Helical" evidence="1">
    <location>
        <begin position="6"/>
        <end position="25"/>
    </location>
</feature>
<sequence length="225" mass="23573">MTGTIVNAAAVVVGSGLGIMLRRGIAFRYQEIVMQALALSVGLIGLQMALQTQNALIVIVSMALGSIAGEWLQIDHRLNQVGEKLSQRIGNDNALFAKGFVASTLVYCVGAMAVVGSIQDGLTGDAGTLYAKSMIDGVGAVVFASSMGWGVMFSSVSIFLYQGSITLLASLLSTVLYDDIIREMTSVGGVMIVGLSLTMLEIKSIRVANLVPAILFAAVIASIWH</sequence>
<dbReference type="STRING" id="1009370.ALO_09324"/>
<keyword evidence="3" id="KW-1185">Reference proteome</keyword>
<dbReference type="OrthoDB" id="9797976at2"/>
<reference evidence="2 3" key="1">
    <citation type="journal article" date="2011" name="EMBO J.">
        <title>Structural diversity of bacterial flagellar motors.</title>
        <authorList>
            <person name="Chen S."/>
            <person name="Beeby M."/>
            <person name="Murphy G.E."/>
            <person name="Leadbetter J.R."/>
            <person name="Hendrixson D.R."/>
            <person name="Briegel A."/>
            <person name="Li Z."/>
            <person name="Shi J."/>
            <person name="Tocheva E.I."/>
            <person name="Muller A."/>
            <person name="Dobro M.J."/>
            <person name="Jensen G.J."/>
        </authorList>
    </citation>
    <scope>NUCLEOTIDE SEQUENCE [LARGE SCALE GENOMIC DNA]</scope>
    <source>
        <strain evidence="2 3">DSM 6540</strain>
    </source>
</reference>
<name>F7NIG2_9FIRM</name>
<proteinExistence type="predicted"/>
<evidence type="ECO:0000256" key="1">
    <source>
        <dbReference type="SAM" id="Phobius"/>
    </source>
</evidence>
<evidence type="ECO:0000313" key="3">
    <source>
        <dbReference type="Proteomes" id="UP000003240"/>
    </source>
</evidence>
<feature type="transmembrane region" description="Helical" evidence="1">
    <location>
        <begin position="56"/>
        <end position="74"/>
    </location>
</feature>
<organism evidence="2 3">
    <name type="scientific">Acetonema longum DSM 6540</name>
    <dbReference type="NCBI Taxonomy" id="1009370"/>
    <lineage>
        <taxon>Bacteria</taxon>
        <taxon>Bacillati</taxon>
        <taxon>Bacillota</taxon>
        <taxon>Negativicutes</taxon>
        <taxon>Acetonemataceae</taxon>
        <taxon>Acetonema</taxon>
    </lineage>
</organism>
<dbReference type="EMBL" id="AFGF01000074">
    <property type="protein sequence ID" value="EGO64192.1"/>
    <property type="molecule type" value="Genomic_DNA"/>
</dbReference>
<feature type="transmembrane region" description="Helical" evidence="1">
    <location>
        <begin position="183"/>
        <end position="200"/>
    </location>
</feature>
<dbReference type="InterPro" id="IPR007563">
    <property type="entry name" value="DUF554"/>
</dbReference>
<feature type="transmembrane region" description="Helical" evidence="1">
    <location>
        <begin position="207"/>
        <end position="224"/>
    </location>
</feature>
<protein>
    <recommendedName>
        <fullName evidence="4">Transport protein</fullName>
    </recommendedName>
</protein>
<dbReference type="RefSeq" id="WP_004094981.1">
    <property type="nucleotide sequence ID" value="NZ_AFGF01000074.1"/>
</dbReference>
<evidence type="ECO:0000313" key="2">
    <source>
        <dbReference type="EMBL" id="EGO64192.1"/>
    </source>
</evidence>
<dbReference type="Pfam" id="PF04474">
    <property type="entry name" value="DUF554"/>
    <property type="match status" value="1"/>
</dbReference>
<dbReference type="PANTHER" id="PTHR36111">
    <property type="entry name" value="INNER MEMBRANE PROTEIN-RELATED"/>
    <property type="match status" value="1"/>
</dbReference>
<dbReference type="eggNOG" id="COG1811">
    <property type="taxonomic scope" value="Bacteria"/>
</dbReference>
<dbReference type="Proteomes" id="UP000003240">
    <property type="component" value="Unassembled WGS sequence"/>
</dbReference>
<keyword evidence="1" id="KW-0472">Membrane</keyword>
<feature type="transmembrane region" description="Helical" evidence="1">
    <location>
        <begin position="95"/>
        <end position="118"/>
    </location>
</feature>